<feature type="compositionally biased region" description="Polar residues" evidence="1">
    <location>
        <begin position="20"/>
        <end position="39"/>
    </location>
</feature>
<reference evidence="2" key="1">
    <citation type="journal article" date="2020" name="Stud. Mycol.">
        <title>101 Dothideomycetes genomes: a test case for predicting lifestyles and emergence of pathogens.</title>
        <authorList>
            <person name="Haridas S."/>
            <person name="Albert R."/>
            <person name="Binder M."/>
            <person name="Bloem J."/>
            <person name="Labutti K."/>
            <person name="Salamov A."/>
            <person name="Andreopoulos B."/>
            <person name="Baker S."/>
            <person name="Barry K."/>
            <person name="Bills G."/>
            <person name="Bluhm B."/>
            <person name="Cannon C."/>
            <person name="Castanera R."/>
            <person name="Culley D."/>
            <person name="Daum C."/>
            <person name="Ezra D."/>
            <person name="Gonzalez J."/>
            <person name="Henrissat B."/>
            <person name="Kuo A."/>
            <person name="Liang C."/>
            <person name="Lipzen A."/>
            <person name="Lutzoni F."/>
            <person name="Magnuson J."/>
            <person name="Mondo S."/>
            <person name="Nolan M."/>
            <person name="Ohm R."/>
            <person name="Pangilinan J."/>
            <person name="Park H.-J."/>
            <person name="Ramirez L."/>
            <person name="Alfaro M."/>
            <person name="Sun H."/>
            <person name="Tritt A."/>
            <person name="Yoshinaga Y."/>
            <person name="Zwiers L.-H."/>
            <person name="Turgeon B."/>
            <person name="Goodwin S."/>
            <person name="Spatafora J."/>
            <person name="Crous P."/>
            <person name="Grigoriev I."/>
        </authorList>
    </citation>
    <scope>NUCLEOTIDE SEQUENCE</scope>
    <source>
        <strain evidence="2">CBS 116435</strain>
    </source>
</reference>
<feature type="compositionally biased region" description="Polar residues" evidence="1">
    <location>
        <begin position="518"/>
        <end position="535"/>
    </location>
</feature>
<feature type="compositionally biased region" description="Basic and acidic residues" evidence="1">
    <location>
        <begin position="326"/>
        <end position="367"/>
    </location>
</feature>
<feature type="compositionally biased region" description="Pro residues" evidence="1">
    <location>
        <begin position="60"/>
        <end position="71"/>
    </location>
</feature>
<feature type="compositionally biased region" description="Low complexity" evidence="1">
    <location>
        <begin position="47"/>
        <end position="59"/>
    </location>
</feature>
<feature type="region of interest" description="Disordered" evidence="1">
    <location>
        <begin position="719"/>
        <end position="834"/>
    </location>
</feature>
<feature type="region of interest" description="Disordered" evidence="1">
    <location>
        <begin position="268"/>
        <end position="659"/>
    </location>
</feature>
<feature type="compositionally biased region" description="Basic and acidic residues" evidence="1">
    <location>
        <begin position="554"/>
        <end position="567"/>
    </location>
</feature>
<feature type="compositionally biased region" description="Basic and acidic residues" evidence="1">
    <location>
        <begin position="297"/>
        <end position="315"/>
    </location>
</feature>
<feature type="compositionally biased region" description="Low complexity" evidence="1">
    <location>
        <begin position="151"/>
        <end position="161"/>
    </location>
</feature>
<feature type="region of interest" description="Disordered" evidence="1">
    <location>
        <begin position="847"/>
        <end position="919"/>
    </location>
</feature>
<feature type="compositionally biased region" description="Polar residues" evidence="1">
    <location>
        <begin position="853"/>
        <end position="870"/>
    </location>
</feature>
<protein>
    <submittedName>
        <fullName evidence="2">Uncharacterized protein</fullName>
    </submittedName>
</protein>
<dbReference type="EMBL" id="MU003815">
    <property type="protein sequence ID" value="KAF2719110.1"/>
    <property type="molecule type" value="Genomic_DNA"/>
</dbReference>
<feature type="compositionally biased region" description="Polar residues" evidence="1">
    <location>
        <begin position="108"/>
        <end position="122"/>
    </location>
</feature>
<sequence length="919" mass="100849">MPLWPFRKRRSKDSKHDATAASSALQQQPLIEKSNNPRVTPSPPDPLQQQQQQRQGKPGQQPPPPLPPPPQREPKSKKRHSLAEKENARMPPLQQPPSTAASRHRVNSIENITALPNQQRLENSPHLRPVDGERSAAYSFLQQSYSHTDVSQQQQQTRTSRPGTLRSKRNSHSDAPTRRKSSKKRKDDHAREEEIRAMTEPIPIPIPHSTGEGPIRSNSRKHKTIPGKDSTVSLSQPGGGGGGSLNSVMSFVLEQRGWEVGSFDMFSPRPSVRLSSQPQYGSPMSVTSPSALSRHGSNRERDKRPVTRSERKRQTVGDAADEFDASDIRFLMERDAKRKEKKMVEQHEKLERKLKQRATRERGDSDKSKRRRQQQQADETRRAEQARQRAEDEAEMRARALRTPPPPSDVHPALRDRPAIRNSDPDPLGLGINSPLQSPTQEEPPPGSSASHIQTPENPFADPESEPAQTPTAVEHPAPMHEHERGLRHEPMPSYATPMETPMEDPILETAQAIRYSHANTPPLSPINTRTTTSHLSDRQGRPQSLPEPPPIHSWDRRPSEPREGGKRAGPWATFFRRGGTLLRRPEESGKTSPSEFSFSNTSRESMRNQPIPSHLIDTSRSPQYARSRSGTPVRTQSKFREDLPDMPLSPPDSRVQTPDMPALAAATVAAARRGKKFDRDLDTSGEETLASPRDTPISPSVAGRGHVLASASLASIDSEGSWLAGGPGKRASNNSGLSRGIGSLSKRRSEWNASYEELGGDRDAEYVQQRGASARSSGMRRSSGFAVAGASLDDSDVPAGNTVAEDSLTLNTPGEQPLTVHESVRRRPTLVKRDTRLKSQEVLLGHAAAPDSPSTLGIDTSTLVDSPSKASALGGAERDPATPESPTAPAQLGKATSVNYGKGHARQMSAGSARLLDI</sequence>
<feature type="compositionally biased region" description="Basic and acidic residues" evidence="1">
    <location>
        <begin position="378"/>
        <end position="398"/>
    </location>
</feature>
<gene>
    <name evidence="2" type="ORF">K431DRAFT_190178</name>
</gene>
<feature type="compositionally biased region" description="Basic and acidic residues" evidence="1">
    <location>
        <begin position="123"/>
        <end position="134"/>
    </location>
</feature>
<evidence type="ECO:0000256" key="1">
    <source>
        <dbReference type="SAM" id="MobiDB-lite"/>
    </source>
</evidence>
<feature type="region of interest" description="Disordered" evidence="1">
    <location>
        <begin position="1"/>
        <end position="242"/>
    </location>
</feature>
<feature type="compositionally biased region" description="Basic and acidic residues" evidence="1">
    <location>
        <begin position="185"/>
        <end position="197"/>
    </location>
</feature>
<dbReference type="Proteomes" id="UP000799441">
    <property type="component" value="Unassembled WGS sequence"/>
</dbReference>
<feature type="non-terminal residue" evidence="2">
    <location>
        <position position="919"/>
    </location>
</feature>
<feature type="compositionally biased region" description="Low complexity" evidence="1">
    <location>
        <begin position="771"/>
        <end position="787"/>
    </location>
</feature>
<feature type="compositionally biased region" description="Basic and acidic residues" evidence="1">
    <location>
        <begin position="478"/>
        <end position="491"/>
    </location>
</feature>
<feature type="compositionally biased region" description="Polar residues" evidence="1">
    <location>
        <begin position="448"/>
        <end position="457"/>
    </location>
</feature>
<comment type="caution">
    <text evidence="2">The sequence shown here is derived from an EMBL/GenBank/DDBJ whole genome shotgun (WGS) entry which is preliminary data.</text>
</comment>
<feature type="compositionally biased region" description="Polar residues" evidence="1">
    <location>
        <begin position="591"/>
        <end position="637"/>
    </location>
</feature>
<feature type="compositionally biased region" description="Polar residues" evidence="1">
    <location>
        <begin position="273"/>
        <end position="291"/>
    </location>
</feature>
<evidence type="ECO:0000313" key="3">
    <source>
        <dbReference type="Proteomes" id="UP000799441"/>
    </source>
</evidence>
<evidence type="ECO:0000313" key="2">
    <source>
        <dbReference type="EMBL" id="KAF2719110.1"/>
    </source>
</evidence>
<accession>A0A9P4Q409</accession>
<organism evidence="2 3">
    <name type="scientific">Polychaeton citri CBS 116435</name>
    <dbReference type="NCBI Taxonomy" id="1314669"/>
    <lineage>
        <taxon>Eukaryota</taxon>
        <taxon>Fungi</taxon>
        <taxon>Dikarya</taxon>
        <taxon>Ascomycota</taxon>
        <taxon>Pezizomycotina</taxon>
        <taxon>Dothideomycetes</taxon>
        <taxon>Dothideomycetidae</taxon>
        <taxon>Capnodiales</taxon>
        <taxon>Capnodiaceae</taxon>
        <taxon>Polychaeton</taxon>
    </lineage>
</organism>
<feature type="compositionally biased region" description="Polar residues" evidence="1">
    <location>
        <begin position="140"/>
        <end position="150"/>
    </location>
</feature>
<name>A0A9P4Q409_9PEZI</name>
<keyword evidence="3" id="KW-1185">Reference proteome</keyword>
<dbReference type="OrthoDB" id="4152802at2759"/>
<dbReference type="AlphaFoldDB" id="A0A9P4Q409"/>
<proteinExistence type="predicted"/>
<feature type="compositionally biased region" description="Basic residues" evidence="1">
    <location>
        <begin position="1"/>
        <end position="13"/>
    </location>
</feature>
<feature type="region of interest" description="Disordered" evidence="1">
    <location>
        <begin position="672"/>
        <end position="703"/>
    </location>
</feature>